<sequence length="63" mass="7274">MDKTKSTYTLLLSLVFIGIGSWKLYEFYYTADKPETYQAVLAGFLILLGVFQLYRGVTARRNK</sequence>
<feature type="transmembrane region" description="Helical" evidence="1">
    <location>
        <begin position="37"/>
        <end position="54"/>
    </location>
</feature>
<proteinExistence type="predicted"/>
<keyword evidence="3" id="KW-1185">Reference proteome</keyword>
<name>A0A3S9MXR7_9FLAO</name>
<dbReference type="OrthoDB" id="1144980at2"/>
<accession>A0A3S9MXR7</accession>
<evidence type="ECO:0000256" key="1">
    <source>
        <dbReference type="SAM" id="Phobius"/>
    </source>
</evidence>
<protein>
    <submittedName>
        <fullName evidence="2">Uncharacterized protein</fullName>
    </submittedName>
</protein>
<dbReference type="RefSeq" id="WP_126447113.1">
    <property type="nucleotide sequence ID" value="NZ_CP034549.1"/>
</dbReference>
<gene>
    <name evidence="2" type="ORF">EJ995_07345</name>
</gene>
<dbReference type="Proteomes" id="UP000279600">
    <property type="component" value="Chromosome"/>
</dbReference>
<keyword evidence="1" id="KW-0812">Transmembrane</keyword>
<organism evidence="2 3">
    <name type="scientific">Nonlabens ponticola</name>
    <dbReference type="NCBI Taxonomy" id="2496866"/>
    <lineage>
        <taxon>Bacteria</taxon>
        <taxon>Pseudomonadati</taxon>
        <taxon>Bacteroidota</taxon>
        <taxon>Flavobacteriia</taxon>
        <taxon>Flavobacteriales</taxon>
        <taxon>Flavobacteriaceae</taxon>
        <taxon>Nonlabens</taxon>
    </lineage>
</organism>
<dbReference type="KEGG" id="noj:EJ995_07345"/>
<evidence type="ECO:0000313" key="2">
    <source>
        <dbReference type="EMBL" id="AZQ44055.1"/>
    </source>
</evidence>
<feature type="transmembrane region" description="Helical" evidence="1">
    <location>
        <begin position="7"/>
        <end position="25"/>
    </location>
</feature>
<dbReference type="EMBL" id="CP034549">
    <property type="protein sequence ID" value="AZQ44055.1"/>
    <property type="molecule type" value="Genomic_DNA"/>
</dbReference>
<evidence type="ECO:0000313" key="3">
    <source>
        <dbReference type="Proteomes" id="UP000279600"/>
    </source>
</evidence>
<keyword evidence="1" id="KW-1133">Transmembrane helix</keyword>
<keyword evidence="1" id="KW-0472">Membrane</keyword>
<dbReference type="AlphaFoldDB" id="A0A3S9MXR7"/>
<reference evidence="2 3" key="1">
    <citation type="submission" date="2018-12" db="EMBL/GenBank/DDBJ databases">
        <title>Complete genome of Nonlabens sp. MJ115.</title>
        <authorList>
            <person name="Choi H.S."/>
            <person name="Jung J."/>
        </authorList>
    </citation>
    <scope>NUCLEOTIDE SEQUENCE [LARGE SCALE GENOMIC DNA]</scope>
    <source>
        <strain evidence="2 3">MJ115</strain>
    </source>
</reference>